<evidence type="ECO:0000313" key="1">
    <source>
        <dbReference type="EMBL" id="TGY80863.1"/>
    </source>
</evidence>
<gene>
    <name evidence="1" type="ORF">E5331_00355</name>
</gene>
<accession>A0AC61RIN9</accession>
<proteinExistence type="predicted"/>
<keyword evidence="2" id="KW-1185">Reference proteome</keyword>
<reference evidence="1" key="1">
    <citation type="submission" date="2019-04" db="EMBL/GenBank/DDBJ databases">
        <title>Microbes associate with the intestines of laboratory mice.</title>
        <authorList>
            <person name="Navarre W."/>
            <person name="Wong E."/>
            <person name="Huang K."/>
            <person name="Tropini C."/>
            <person name="Ng K."/>
            <person name="Yu B."/>
        </authorList>
    </citation>
    <scope>NUCLEOTIDE SEQUENCE</scope>
    <source>
        <strain evidence="1">NM04_E33</strain>
    </source>
</reference>
<name>A0AC61RIN9_9BACT</name>
<evidence type="ECO:0000313" key="2">
    <source>
        <dbReference type="Proteomes" id="UP000306319"/>
    </source>
</evidence>
<sequence>MEKQLTFNKDPKGYYSAEFISTGNAAVQICRAAGATLRVLAAIGNLPPIPIVKFGDDSPKDLIFEIGIYAGVKVSIVSYSEVTDARMIES</sequence>
<protein>
    <submittedName>
        <fullName evidence="1">Uncharacterized protein</fullName>
    </submittedName>
</protein>
<dbReference type="EMBL" id="SRYB01000001">
    <property type="protein sequence ID" value="TGY80863.1"/>
    <property type="molecule type" value="Genomic_DNA"/>
</dbReference>
<organism evidence="1 2">
    <name type="scientific">Lepagella muris</name>
    <dbReference type="NCBI Taxonomy" id="3032870"/>
    <lineage>
        <taxon>Bacteria</taxon>
        <taxon>Pseudomonadati</taxon>
        <taxon>Bacteroidota</taxon>
        <taxon>Bacteroidia</taxon>
        <taxon>Bacteroidales</taxon>
        <taxon>Muribaculaceae</taxon>
        <taxon>Lepagella</taxon>
    </lineage>
</organism>
<comment type="caution">
    <text evidence="1">The sequence shown here is derived from an EMBL/GenBank/DDBJ whole genome shotgun (WGS) entry which is preliminary data.</text>
</comment>
<dbReference type="Proteomes" id="UP000306319">
    <property type="component" value="Unassembled WGS sequence"/>
</dbReference>